<protein>
    <recommendedName>
        <fullName evidence="7">VWFA domain-containing protein</fullName>
    </recommendedName>
</protein>
<dbReference type="SMART" id="SM00327">
    <property type="entry name" value="VWA"/>
    <property type="match status" value="2"/>
</dbReference>
<organism evidence="8 9">
    <name type="scientific">Perca fluviatilis</name>
    <name type="common">European perch</name>
    <dbReference type="NCBI Taxonomy" id="8168"/>
    <lineage>
        <taxon>Eukaryota</taxon>
        <taxon>Metazoa</taxon>
        <taxon>Chordata</taxon>
        <taxon>Craniata</taxon>
        <taxon>Vertebrata</taxon>
        <taxon>Euteleostomi</taxon>
        <taxon>Actinopterygii</taxon>
        <taxon>Neopterygii</taxon>
        <taxon>Teleostei</taxon>
        <taxon>Neoteleostei</taxon>
        <taxon>Acanthomorphata</taxon>
        <taxon>Eupercaria</taxon>
        <taxon>Perciformes</taxon>
        <taxon>Percoidei</taxon>
        <taxon>Percidae</taxon>
        <taxon>Percinae</taxon>
        <taxon>Perca</taxon>
    </lineage>
</organism>
<evidence type="ECO:0000256" key="3">
    <source>
        <dbReference type="ARBA" id="ARBA00022553"/>
    </source>
</evidence>
<dbReference type="InterPro" id="IPR002035">
    <property type="entry name" value="VWF_A"/>
</dbReference>
<evidence type="ECO:0000256" key="2">
    <source>
        <dbReference type="ARBA" id="ARBA00022525"/>
    </source>
</evidence>
<keyword evidence="4" id="KW-0732">Signal</keyword>
<keyword evidence="3" id="KW-0597">Phosphoprotein</keyword>
<evidence type="ECO:0000313" key="9">
    <source>
        <dbReference type="Proteomes" id="UP000465112"/>
    </source>
</evidence>
<feature type="domain" description="VWFA" evidence="7">
    <location>
        <begin position="1"/>
        <end position="137"/>
    </location>
</feature>
<dbReference type="PROSITE" id="PS50234">
    <property type="entry name" value="VWFA"/>
    <property type="match status" value="2"/>
</dbReference>
<evidence type="ECO:0000256" key="6">
    <source>
        <dbReference type="ARBA" id="ARBA00023157"/>
    </source>
</evidence>
<dbReference type="Pfam" id="PF00092">
    <property type="entry name" value="VWA"/>
    <property type="match status" value="2"/>
</dbReference>
<dbReference type="InterPro" id="IPR050525">
    <property type="entry name" value="ECM_Assembly_Org"/>
</dbReference>
<evidence type="ECO:0000259" key="7">
    <source>
        <dbReference type="PROSITE" id="PS50234"/>
    </source>
</evidence>
<evidence type="ECO:0000256" key="1">
    <source>
        <dbReference type="ARBA" id="ARBA00004613"/>
    </source>
</evidence>
<dbReference type="EMBL" id="VHII01000007">
    <property type="protein sequence ID" value="KAF1388524.1"/>
    <property type="molecule type" value="Genomic_DNA"/>
</dbReference>
<keyword evidence="2" id="KW-0964">Secreted</keyword>
<gene>
    <name evidence="8" type="ORF">PFLUV_G00091160</name>
</gene>
<dbReference type="Gene3D" id="3.40.50.410">
    <property type="entry name" value="von Willebrand factor, type A domain"/>
    <property type="match status" value="2"/>
</dbReference>
<keyword evidence="6" id="KW-1015">Disulfide bond</keyword>
<keyword evidence="9" id="KW-1185">Reference proteome</keyword>
<comment type="subcellular location">
    <subcellularLocation>
        <location evidence="1">Secreted</location>
    </subcellularLocation>
</comment>
<keyword evidence="5" id="KW-0677">Repeat</keyword>
<feature type="domain" description="VWFA" evidence="7">
    <location>
        <begin position="202"/>
        <end position="393"/>
    </location>
</feature>
<proteinExistence type="predicted"/>
<dbReference type="PANTHER" id="PTHR24020:SF77">
    <property type="entry name" value="VON WILLEBRAND FACTOR A DOMAIN-CONTAINING PROTEIN 1"/>
    <property type="match status" value="1"/>
</dbReference>
<dbReference type="CDD" id="cd01450">
    <property type="entry name" value="vWFA_subfamily_ECM"/>
    <property type="match status" value="2"/>
</dbReference>
<dbReference type="SUPFAM" id="SSF53300">
    <property type="entry name" value="vWA-like"/>
    <property type="match status" value="2"/>
</dbReference>
<evidence type="ECO:0000256" key="5">
    <source>
        <dbReference type="ARBA" id="ARBA00022737"/>
    </source>
</evidence>
<dbReference type="AlphaFoldDB" id="A0A6A5FF87"/>
<sequence length="434" mass="48287">MSQDVTPAAFERQRSALLSLLDDITISESNCPSGARVAVVAYSAYTKYMIRFQDYQRKTQLIEAVKNIALERTSIRRNLGAAMRFVGQNVFKRARKGLMMRKVAVFFSSGPSEDNSDIVTAMMEYRALKIVPAVISLRGAPEVERAIKVDDTGNSLFTVLGRDAAADLLKVKNCAICYDPCRRSELCPSIQDVLTPQQVNVDLVLVLDGSREMQADEYAGGQQLLGSVVEHLAVSPQPPGASGQARVAVIQSGTKDPKLEFDLGTYQSSTLMRRHLMRNMTQRGGSSALGKTLDFTLKEVLKAGQPRRRRAVLAVVGTKTSSWDQARLDWISSRAYCDGVALFVVTVGKRYDREQVEDLAGWPVAQHLIHLDRLKADEQSYAQRFFRVFLSALSKGINAYPRPSFKEDCNRLKEPDDAPAWEHDDSLIFDRDNG</sequence>
<reference evidence="8 9" key="1">
    <citation type="submission" date="2019-06" db="EMBL/GenBank/DDBJ databases">
        <title>A chromosome-scale genome assembly of the European perch, Perca fluviatilis.</title>
        <authorList>
            <person name="Roques C."/>
            <person name="Zahm M."/>
            <person name="Cabau C."/>
            <person name="Klopp C."/>
            <person name="Bouchez O."/>
            <person name="Donnadieu C."/>
            <person name="Kuhl H."/>
            <person name="Gislard M."/>
            <person name="Guendouz S."/>
            <person name="Journot L."/>
            <person name="Haffray P."/>
            <person name="Bestin A."/>
            <person name="Morvezen R."/>
            <person name="Feron R."/>
            <person name="Wen M."/>
            <person name="Jouanno E."/>
            <person name="Herpin A."/>
            <person name="Schartl M."/>
            <person name="Postlethwait J."/>
            <person name="Schaerlinger B."/>
            <person name="Chardard D."/>
            <person name="Lecocq T."/>
            <person name="Poncet C."/>
            <person name="Jaffrelo L."/>
            <person name="Lampietro C."/>
            <person name="Guiguen Y."/>
        </authorList>
    </citation>
    <scope>NUCLEOTIDE SEQUENCE [LARGE SCALE GENOMIC DNA]</scope>
    <source>
        <tissue evidence="8">Blood</tissue>
    </source>
</reference>
<accession>A0A6A5FF87</accession>
<comment type="caution">
    <text evidence="8">The sequence shown here is derived from an EMBL/GenBank/DDBJ whole genome shotgun (WGS) entry which is preliminary data.</text>
</comment>
<evidence type="ECO:0000256" key="4">
    <source>
        <dbReference type="ARBA" id="ARBA00022729"/>
    </source>
</evidence>
<name>A0A6A5FF87_PERFL</name>
<dbReference type="PANTHER" id="PTHR24020">
    <property type="entry name" value="COLLAGEN ALPHA"/>
    <property type="match status" value="1"/>
</dbReference>
<evidence type="ECO:0000313" key="8">
    <source>
        <dbReference type="EMBL" id="KAF1388524.1"/>
    </source>
</evidence>
<dbReference type="GO" id="GO:0005576">
    <property type="term" value="C:extracellular region"/>
    <property type="evidence" value="ECO:0007669"/>
    <property type="project" value="UniProtKB-SubCell"/>
</dbReference>
<dbReference type="InterPro" id="IPR036465">
    <property type="entry name" value="vWFA_dom_sf"/>
</dbReference>
<dbReference type="Proteomes" id="UP000465112">
    <property type="component" value="Chromosome 7"/>
</dbReference>